<dbReference type="EMBL" id="RBAH01000004">
    <property type="protein sequence ID" value="RKN85660.1"/>
    <property type="molecule type" value="Genomic_DNA"/>
</dbReference>
<feature type="transmembrane region" description="Helical" evidence="8">
    <location>
        <begin position="309"/>
        <end position="329"/>
    </location>
</feature>
<feature type="transmembrane region" description="Helical" evidence="8">
    <location>
        <begin position="182"/>
        <end position="204"/>
    </location>
</feature>
<feature type="transmembrane region" description="Helical" evidence="8">
    <location>
        <begin position="12"/>
        <end position="36"/>
    </location>
</feature>
<feature type="transmembrane region" description="Helical" evidence="8">
    <location>
        <begin position="90"/>
        <end position="110"/>
    </location>
</feature>
<reference evidence="9 10" key="1">
    <citation type="journal article" date="2007" name="Int. J. Syst. Evol. Microbiol.">
        <title>Paenibacillus ginsengarvi sp. nov., isolated from soil from ginseng cultivation.</title>
        <authorList>
            <person name="Yoon M.H."/>
            <person name="Ten L.N."/>
            <person name="Im W.T."/>
        </authorList>
    </citation>
    <scope>NUCLEOTIDE SEQUENCE [LARGE SCALE GENOMIC DNA]</scope>
    <source>
        <strain evidence="9 10">KCTC 13059</strain>
    </source>
</reference>
<dbReference type="AlphaFoldDB" id="A0A3B0CL27"/>
<evidence type="ECO:0008006" key="11">
    <source>
        <dbReference type="Google" id="ProtNLM"/>
    </source>
</evidence>
<sequence length="512" mass="56537">MTAFLKKPMVVLMMFTIISNVVSFGKNIIVAFYFGTNIEYDVFVMALFIPILLSGLLMGPLQGALIPIIISSRVKYGEVESMRIYKSISLLMIAFVVALIALFTSTSQILLKLLPYGFDNGYFGLLVSLSKVLIFTLLTNCGIILLKNLYNARNNFIMPCISALVGAFVSIGYIFTDPDKDMFTLCYSLLIGSIVDIAVQLLFLRKASIVLPRGFNFFNPETKKALVLTVPLLISATLGHANPMIGQLLASHLYEGAISSLNYADKLNSIFVQILVLTISSTTMRSFSQLIAENKLEQLKHNVNHIFSAYALVMFPIAVIIIHFSPLIVKLLFERGAFDAQSTRYTSTAWAVYSVGLYFQLGNTILARVYNAIQDARDQVIVSLIGLVVNVSTSILMMRFYGHNGIALGTVIASGATMTLLYCFLTRRVGHLLERKTVQFLLKAVMSNLCLLALIGSIKNVATPTGNLGLVLWLTIATVICSVCLLFIYRLFQIDIKRIFTGGRGGEVREHA</sequence>
<keyword evidence="4" id="KW-0133">Cell shape</keyword>
<keyword evidence="10" id="KW-1185">Reference proteome</keyword>
<dbReference type="PANTHER" id="PTHR47019">
    <property type="entry name" value="LIPID II FLIPPASE MURJ"/>
    <property type="match status" value="1"/>
</dbReference>
<feature type="transmembrane region" description="Helical" evidence="8">
    <location>
        <begin position="225"/>
        <end position="250"/>
    </location>
</feature>
<dbReference type="PANTHER" id="PTHR47019:SF1">
    <property type="entry name" value="LIPID II FLIPPASE MURJ"/>
    <property type="match status" value="1"/>
</dbReference>
<dbReference type="InterPro" id="IPR004268">
    <property type="entry name" value="MurJ"/>
</dbReference>
<feature type="transmembrane region" description="Helical" evidence="8">
    <location>
        <begin position="42"/>
        <end position="70"/>
    </location>
</feature>
<dbReference type="Pfam" id="PF03023">
    <property type="entry name" value="MurJ"/>
    <property type="match status" value="1"/>
</dbReference>
<evidence type="ECO:0000256" key="1">
    <source>
        <dbReference type="ARBA" id="ARBA00004651"/>
    </source>
</evidence>
<feature type="transmembrane region" description="Helical" evidence="8">
    <location>
        <begin position="381"/>
        <end position="400"/>
    </location>
</feature>
<feature type="transmembrane region" description="Helical" evidence="8">
    <location>
        <begin position="406"/>
        <end position="425"/>
    </location>
</feature>
<feature type="transmembrane region" description="Helical" evidence="8">
    <location>
        <begin position="437"/>
        <end position="458"/>
    </location>
</feature>
<keyword evidence="6 8" id="KW-1133">Transmembrane helix</keyword>
<feature type="transmembrane region" description="Helical" evidence="8">
    <location>
        <begin position="270"/>
        <end position="288"/>
    </location>
</feature>
<feature type="transmembrane region" description="Helical" evidence="8">
    <location>
        <begin position="349"/>
        <end position="369"/>
    </location>
</feature>
<organism evidence="9 10">
    <name type="scientific">Paenibacillus ginsengarvi</name>
    <dbReference type="NCBI Taxonomy" id="400777"/>
    <lineage>
        <taxon>Bacteria</taxon>
        <taxon>Bacillati</taxon>
        <taxon>Bacillota</taxon>
        <taxon>Bacilli</taxon>
        <taxon>Bacillales</taxon>
        <taxon>Paenibacillaceae</taxon>
        <taxon>Paenibacillus</taxon>
    </lineage>
</organism>
<evidence type="ECO:0000313" key="10">
    <source>
        <dbReference type="Proteomes" id="UP000282311"/>
    </source>
</evidence>
<evidence type="ECO:0000256" key="3">
    <source>
        <dbReference type="ARBA" id="ARBA00022692"/>
    </source>
</evidence>
<keyword evidence="3 8" id="KW-0812">Transmembrane</keyword>
<dbReference type="GO" id="GO:0034204">
    <property type="term" value="P:lipid translocation"/>
    <property type="evidence" value="ECO:0007669"/>
    <property type="project" value="TreeGrafter"/>
</dbReference>
<dbReference type="InterPro" id="IPR051050">
    <property type="entry name" value="Lipid_II_flippase_MurJ/MviN"/>
</dbReference>
<comment type="subcellular location">
    <subcellularLocation>
        <location evidence="1">Cell membrane</location>
        <topology evidence="1">Multi-pass membrane protein</topology>
    </subcellularLocation>
</comment>
<dbReference type="PRINTS" id="PR01806">
    <property type="entry name" value="VIRFACTRMVIN"/>
</dbReference>
<evidence type="ECO:0000256" key="4">
    <source>
        <dbReference type="ARBA" id="ARBA00022960"/>
    </source>
</evidence>
<dbReference type="GO" id="GO:0009252">
    <property type="term" value="P:peptidoglycan biosynthetic process"/>
    <property type="evidence" value="ECO:0007669"/>
    <property type="project" value="UniProtKB-KW"/>
</dbReference>
<gene>
    <name evidence="9" type="ORF">D7M11_08260</name>
</gene>
<feature type="transmembrane region" description="Helical" evidence="8">
    <location>
        <begin position="156"/>
        <end position="176"/>
    </location>
</feature>
<keyword evidence="2" id="KW-1003">Cell membrane</keyword>
<accession>A0A3B0CL27</accession>
<keyword evidence="5" id="KW-0573">Peptidoglycan synthesis</keyword>
<dbReference type="GO" id="GO:0005886">
    <property type="term" value="C:plasma membrane"/>
    <property type="evidence" value="ECO:0007669"/>
    <property type="project" value="UniProtKB-SubCell"/>
</dbReference>
<evidence type="ECO:0000256" key="6">
    <source>
        <dbReference type="ARBA" id="ARBA00022989"/>
    </source>
</evidence>
<proteinExistence type="predicted"/>
<dbReference type="GO" id="GO:0008360">
    <property type="term" value="P:regulation of cell shape"/>
    <property type="evidence" value="ECO:0007669"/>
    <property type="project" value="UniProtKB-KW"/>
</dbReference>
<evidence type="ECO:0000256" key="8">
    <source>
        <dbReference type="SAM" id="Phobius"/>
    </source>
</evidence>
<evidence type="ECO:0000256" key="2">
    <source>
        <dbReference type="ARBA" id="ARBA00022475"/>
    </source>
</evidence>
<evidence type="ECO:0000256" key="5">
    <source>
        <dbReference type="ARBA" id="ARBA00022984"/>
    </source>
</evidence>
<dbReference type="RefSeq" id="WP_120746682.1">
    <property type="nucleotide sequence ID" value="NZ_RBAH01000004.1"/>
</dbReference>
<dbReference type="GO" id="GO:0015648">
    <property type="term" value="F:lipid-linked peptidoglycan transporter activity"/>
    <property type="evidence" value="ECO:0007669"/>
    <property type="project" value="TreeGrafter"/>
</dbReference>
<evidence type="ECO:0000256" key="7">
    <source>
        <dbReference type="ARBA" id="ARBA00023136"/>
    </source>
</evidence>
<dbReference type="Proteomes" id="UP000282311">
    <property type="component" value="Unassembled WGS sequence"/>
</dbReference>
<comment type="caution">
    <text evidence="9">The sequence shown here is derived from an EMBL/GenBank/DDBJ whole genome shotgun (WGS) entry which is preliminary data.</text>
</comment>
<protein>
    <recommendedName>
        <fullName evidence="11">Lipid II flippase</fullName>
    </recommendedName>
</protein>
<keyword evidence="7 8" id="KW-0472">Membrane</keyword>
<evidence type="ECO:0000313" key="9">
    <source>
        <dbReference type="EMBL" id="RKN85660.1"/>
    </source>
</evidence>
<name>A0A3B0CL27_9BACL</name>
<feature type="transmembrane region" description="Helical" evidence="8">
    <location>
        <begin position="470"/>
        <end position="492"/>
    </location>
</feature>
<feature type="transmembrane region" description="Helical" evidence="8">
    <location>
        <begin position="122"/>
        <end position="144"/>
    </location>
</feature>